<evidence type="ECO:0000256" key="6">
    <source>
        <dbReference type="RuleBase" id="RU000682"/>
    </source>
</evidence>
<dbReference type="GO" id="GO:0000978">
    <property type="term" value="F:RNA polymerase II cis-regulatory region sequence-specific DNA binding"/>
    <property type="evidence" value="ECO:0007669"/>
    <property type="project" value="TreeGrafter"/>
</dbReference>
<protein>
    <submittedName>
        <fullName evidence="9">Homeobox-leucine zipper protein ROC8</fullName>
    </submittedName>
</protein>
<evidence type="ECO:0000256" key="4">
    <source>
        <dbReference type="ARBA" id="ARBA00023242"/>
    </source>
</evidence>
<organism evidence="9 10">
    <name type="scientific">Fusarium oxysporum f. sp. cubense</name>
    <dbReference type="NCBI Taxonomy" id="61366"/>
    <lineage>
        <taxon>Eukaryota</taxon>
        <taxon>Fungi</taxon>
        <taxon>Dikarya</taxon>
        <taxon>Ascomycota</taxon>
        <taxon>Pezizomycotina</taxon>
        <taxon>Sordariomycetes</taxon>
        <taxon>Hypocreomycetidae</taxon>
        <taxon>Hypocreales</taxon>
        <taxon>Nectriaceae</taxon>
        <taxon>Fusarium</taxon>
        <taxon>Fusarium oxysporum species complex</taxon>
    </lineage>
</organism>
<dbReference type="Gene3D" id="1.10.10.60">
    <property type="entry name" value="Homeodomain-like"/>
    <property type="match status" value="1"/>
</dbReference>
<gene>
    <name evidence="9" type="ORF">Focb16_v006055</name>
</gene>
<feature type="DNA-binding region" description="Homeobox" evidence="5">
    <location>
        <begin position="48"/>
        <end position="108"/>
    </location>
</feature>
<dbReference type="InterPro" id="IPR001356">
    <property type="entry name" value="HD"/>
</dbReference>
<evidence type="ECO:0000256" key="7">
    <source>
        <dbReference type="SAM" id="MobiDB-lite"/>
    </source>
</evidence>
<dbReference type="PANTHER" id="PTHR24324">
    <property type="entry name" value="HOMEOBOX PROTEIN HHEX"/>
    <property type="match status" value="1"/>
</dbReference>
<evidence type="ECO:0000256" key="5">
    <source>
        <dbReference type="PROSITE-ProRule" id="PRU00108"/>
    </source>
</evidence>
<name>A0A559LHB4_FUSOC</name>
<accession>A0A559LHB4</accession>
<comment type="caution">
    <text evidence="9">The sequence shown here is derived from an EMBL/GenBank/DDBJ whole genome shotgun (WGS) entry which is preliminary data.</text>
</comment>
<dbReference type="CDD" id="cd00086">
    <property type="entry name" value="homeodomain"/>
    <property type="match status" value="1"/>
</dbReference>
<evidence type="ECO:0000259" key="8">
    <source>
        <dbReference type="PROSITE" id="PS50071"/>
    </source>
</evidence>
<dbReference type="AlphaFoldDB" id="A0A559LHB4"/>
<feature type="compositionally biased region" description="Polar residues" evidence="7">
    <location>
        <begin position="1"/>
        <end position="15"/>
    </location>
</feature>
<keyword evidence="3 5" id="KW-0371">Homeobox</keyword>
<dbReference type="PANTHER" id="PTHR24324:SF5">
    <property type="entry name" value="HEMATOPOIETICALLY-EXPRESSED HOMEOBOX PROTEIN HHEX"/>
    <property type="match status" value="1"/>
</dbReference>
<comment type="subcellular location">
    <subcellularLocation>
        <location evidence="1 5 6">Nucleus</location>
    </subcellularLocation>
</comment>
<dbReference type="GO" id="GO:0030154">
    <property type="term" value="P:cell differentiation"/>
    <property type="evidence" value="ECO:0007669"/>
    <property type="project" value="TreeGrafter"/>
</dbReference>
<dbReference type="InterPro" id="IPR051000">
    <property type="entry name" value="Homeobox_DNA-bind_prot"/>
</dbReference>
<reference evidence="9 10" key="1">
    <citation type="journal article" date="2019" name="Microbiol. Resour. Announc.">
        <title>High-quality draft genome sequence of Fusarium oxysporum f. sp. cubense strain 160527, a causal agent of Panama disease.</title>
        <authorList>
            <person name="Asai S."/>
            <person name="Ayukawa Y."/>
            <person name="Gan P."/>
            <person name="Masuda S."/>
            <person name="Komatsu K."/>
            <person name="Shirasu K."/>
            <person name="Arie T."/>
        </authorList>
    </citation>
    <scope>NUCLEOTIDE SEQUENCE [LARGE SCALE GENOMIC DNA]</scope>
    <source>
        <strain evidence="9 10">160527</strain>
    </source>
</reference>
<dbReference type="SUPFAM" id="SSF46689">
    <property type="entry name" value="Homeodomain-like"/>
    <property type="match status" value="1"/>
</dbReference>
<evidence type="ECO:0000256" key="3">
    <source>
        <dbReference type="ARBA" id="ARBA00023155"/>
    </source>
</evidence>
<keyword evidence="2 5" id="KW-0238">DNA-binding</keyword>
<evidence type="ECO:0000313" key="9">
    <source>
        <dbReference type="EMBL" id="TVY73663.1"/>
    </source>
</evidence>
<sequence length="254" mass="28011">MASTPPSQDGKVNSTQDEDKEKLKDLDMLDSGGDVSAQTPTGQMGTRRNKKRFRFTPQQTQFLMSEFEKQPRPDVTHCERLSREIPGVSHRQVQVWFQNRRARIKRPNSADRDRMITMRAALEGFDNVQALRAFGGAVYGIDVPMSSPEPSSMQSFALHMLMPLIPDTRRYNTSECASLTTMASGLSAMSYSPADSMTSPSLEPWFSPGPSDQSTHYSLTDGRELTAYLSSIKGIGLASSYVDPALADPTSSSS</sequence>
<feature type="region of interest" description="Disordered" evidence="7">
    <location>
        <begin position="1"/>
        <end position="51"/>
    </location>
</feature>
<feature type="compositionally biased region" description="Polar residues" evidence="7">
    <location>
        <begin position="36"/>
        <end position="46"/>
    </location>
</feature>
<dbReference type="GO" id="GO:0006357">
    <property type="term" value="P:regulation of transcription by RNA polymerase II"/>
    <property type="evidence" value="ECO:0007669"/>
    <property type="project" value="TreeGrafter"/>
</dbReference>
<dbReference type="EMBL" id="SRMI01000003">
    <property type="protein sequence ID" value="TVY73663.1"/>
    <property type="molecule type" value="Genomic_DNA"/>
</dbReference>
<evidence type="ECO:0000256" key="1">
    <source>
        <dbReference type="ARBA" id="ARBA00004123"/>
    </source>
</evidence>
<feature type="compositionally biased region" description="Basic and acidic residues" evidence="7">
    <location>
        <begin position="17"/>
        <end position="27"/>
    </location>
</feature>
<dbReference type="GO" id="GO:0005634">
    <property type="term" value="C:nucleus"/>
    <property type="evidence" value="ECO:0007669"/>
    <property type="project" value="UniProtKB-SubCell"/>
</dbReference>
<dbReference type="Pfam" id="PF00046">
    <property type="entry name" value="Homeodomain"/>
    <property type="match status" value="1"/>
</dbReference>
<dbReference type="InterPro" id="IPR009057">
    <property type="entry name" value="Homeodomain-like_sf"/>
</dbReference>
<dbReference type="Proteomes" id="UP000320707">
    <property type="component" value="Unassembled WGS sequence"/>
</dbReference>
<feature type="domain" description="Homeobox" evidence="8">
    <location>
        <begin position="46"/>
        <end position="107"/>
    </location>
</feature>
<proteinExistence type="predicted"/>
<dbReference type="PROSITE" id="PS50071">
    <property type="entry name" value="HOMEOBOX_2"/>
    <property type="match status" value="1"/>
</dbReference>
<evidence type="ECO:0000313" key="10">
    <source>
        <dbReference type="Proteomes" id="UP000320707"/>
    </source>
</evidence>
<evidence type="ECO:0000256" key="2">
    <source>
        <dbReference type="ARBA" id="ARBA00023125"/>
    </source>
</evidence>
<dbReference type="SMART" id="SM00389">
    <property type="entry name" value="HOX"/>
    <property type="match status" value="1"/>
</dbReference>
<keyword evidence="4 5" id="KW-0539">Nucleus</keyword>